<comment type="similarity">
    <text evidence="1 2">Belongs to the iron/ascorbate-dependent oxidoreductase family.</text>
</comment>
<protein>
    <submittedName>
        <fullName evidence="4">Clavaminate synthase-like protein</fullName>
    </submittedName>
</protein>
<dbReference type="InterPro" id="IPR050231">
    <property type="entry name" value="Iron_ascorbate_oxido_reductase"/>
</dbReference>
<proteinExistence type="inferred from homology"/>
<sequence length="370" mass="41765">MSETAALPILDLSLANSPHLKQQLLEQLHDALFNVGFLYIKNHGVSQEKIKALTSLLPALFDQTDEAKASLSKLNSPHFLGYSGFAEEVTLGQKDLREQFDFATELPVVYNPQASTKLYYRLRGPNQWPHEGNAPGFRKAFLEYHDELQALSYRFVHLIEEAFCIPTGTFDAFFPRLTLAQNAAPTHHVTPQHRIKLVKYPASLSDLAREEEQGVGAHKDSSGWLTFLYQVGKEEGLEVLDGSGSWIRAPPVEGTFVVNFGNAFEAATEGAVKATIHRVITQGPRSKPRYSIPFFQGLPLDLTIEEVRQYIPEHVRALRPVSERPNSLVSSFADSRWDNLGESQLRKWIRSHEDVAKKWYGDDVLSYYLQ</sequence>
<keyword evidence="2" id="KW-0408">Iron</keyword>
<keyword evidence="2" id="KW-0479">Metal-binding</keyword>
<dbReference type="InterPro" id="IPR044861">
    <property type="entry name" value="IPNS-like_FE2OG_OXY"/>
</dbReference>
<feature type="domain" description="Fe2OG dioxygenase" evidence="3">
    <location>
        <begin position="190"/>
        <end position="298"/>
    </location>
</feature>
<dbReference type="SUPFAM" id="SSF51197">
    <property type="entry name" value="Clavaminate synthase-like"/>
    <property type="match status" value="1"/>
</dbReference>
<dbReference type="PANTHER" id="PTHR47990">
    <property type="entry name" value="2-OXOGLUTARATE (2OG) AND FE(II)-DEPENDENT OXYGENASE SUPERFAMILY PROTEIN-RELATED"/>
    <property type="match status" value="1"/>
</dbReference>
<accession>A0A9P4PQ92</accession>
<dbReference type="PRINTS" id="PR00682">
    <property type="entry name" value="IPNSYNTHASE"/>
</dbReference>
<dbReference type="PROSITE" id="PS51471">
    <property type="entry name" value="FE2OG_OXY"/>
    <property type="match status" value="1"/>
</dbReference>
<comment type="caution">
    <text evidence="4">The sequence shown here is derived from an EMBL/GenBank/DDBJ whole genome shotgun (WGS) entry which is preliminary data.</text>
</comment>
<evidence type="ECO:0000259" key="3">
    <source>
        <dbReference type="PROSITE" id="PS51471"/>
    </source>
</evidence>
<dbReference type="Pfam" id="PF14226">
    <property type="entry name" value="DIOX_N"/>
    <property type="match status" value="1"/>
</dbReference>
<keyword evidence="2" id="KW-0560">Oxidoreductase</keyword>
<gene>
    <name evidence="4" type="ORF">P171DRAFT_352533</name>
</gene>
<dbReference type="InterPro" id="IPR005123">
    <property type="entry name" value="Oxoglu/Fe-dep_dioxygenase_dom"/>
</dbReference>
<reference evidence="4" key="1">
    <citation type="journal article" date="2020" name="Stud. Mycol.">
        <title>101 Dothideomycetes genomes: a test case for predicting lifestyles and emergence of pathogens.</title>
        <authorList>
            <person name="Haridas S."/>
            <person name="Albert R."/>
            <person name="Binder M."/>
            <person name="Bloem J."/>
            <person name="Labutti K."/>
            <person name="Salamov A."/>
            <person name="Andreopoulos B."/>
            <person name="Baker S."/>
            <person name="Barry K."/>
            <person name="Bills G."/>
            <person name="Bluhm B."/>
            <person name="Cannon C."/>
            <person name="Castanera R."/>
            <person name="Culley D."/>
            <person name="Daum C."/>
            <person name="Ezra D."/>
            <person name="Gonzalez J."/>
            <person name="Henrissat B."/>
            <person name="Kuo A."/>
            <person name="Liang C."/>
            <person name="Lipzen A."/>
            <person name="Lutzoni F."/>
            <person name="Magnuson J."/>
            <person name="Mondo S."/>
            <person name="Nolan M."/>
            <person name="Ohm R."/>
            <person name="Pangilinan J."/>
            <person name="Park H.-J."/>
            <person name="Ramirez L."/>
            <person name="Alfaro M."/>
            <person name="Sun H."/>
            <person name="Tritt A."/>
            <person name="Yoshinaga Y."/>
            <person name="Zwiers L.-H."/>
            <person name="Turgeon B."/>
            <person name="Goodwin S."/>
            <person name="Spatafora J."/>
            <person name="Crous P."/>
            <person name="Grigoriev I."/>
        </authorList>
    </citation>
    <scope>NUCLEOTIDE SEQUENCE</scope>
    <source>
        <strain evidence="4">CBS 690.94</strain>
    </source>
</reference>
<dbReference type="Proteomes" id="UP000799764">
    <property type="component" value="Unassembled WGS sequence"/>
</dbReference>
<dbReference type="Gene3D" id="2.60.120.330">
    <property type="entry name" value="B-lactam Antibiotic, Isopenicillin N Synthase, Chain"/>
    <property type="match status" value="1"/>
</dbReference>
<dbReference type="InterPro" id="IPR027443">
    <property type="entry name" value="IPNS-like_sf"/>
</dbReference>
<dbReference type="Pfam" id="PF03171">
    <property type="entry name" value="2OG-FeII_Oxy"/>
    <property type="match status" value="1"/>
</dbReference>
<dbReference type="GO" id="GO:0044283">
    <property type="term" value="P:small molecule biosynthetic process"/>
    <property type="evidence" value="ECO:0007669"/>
    <property type="project" value="UniProtKB-ARBA"/>
</dbReference>
<evidence type="ECO:0000256" key="1">
    <source>
        <dbReference type="ARBA" id="ARBA00008056"/>
    </source>
</evidence>
<evidence type="ECO:0000313" key="4">
    <source>
        <dbReference type="EMBL" id="KAF2448202.1"/>
    </source>
</evidence>
<dbReference type="GO" id="GO:0016491">
    <property type="term" value="F:oxidoreductase activity"/>
    <property type="evidence" value="ECO:0007669"/>
    <property type="project" value="UniProtKB-KW"/>
</dbReference>
<dbReference type="AlphaFoldDB" id="A0A9P4PQ92"/>
<evidence type="ECO:0000313" key="5">
    <source>
        <dbReference type="Proteomes" id="UP000799764"/>
    </source>
</evidence>
<organism evidence="4 5">
    <name type="scientific">Karstenula rhodostoma CBS 690.94</name>
    <dbReference type="NCBI Taxonomy" id="1392251"/>
    <lineage>
        <taxon>Eukaryota</taxon>
        <taxon>Fungi</taxon>
        <taxon>Dikarya</taxon>
        <taxon>Ascomycota</taxon>
        <taxon>Pezizomycotina</taxon>
        <taxon>Dothideomycetes</taxon>
        <taxon>Pleosporomycetidae</taxon>
        <taxon>Pleosporales</taxon>
        <taxon>Massarineae</taxon>
        <taxon>Didymosphaeriaceae</taxon>
        <taxon>Karstenula</taxon>
    </lineage>
</organism>
<keyword evidence="5" id="KW-1185">Reference proteome</keyword>
<dbReference type="OrthoDB" id="627829at2759"/>
<dbReference type="EMBL" id="MU001495">
    <property type="protein sequence ID" value="KAF2448202.1"/>
    <property type="molecule type" value="Genomic_DNA"/>
</dbReference>
<dbReference type="GO" id="GO:0046872">
    <property type="term" value="F:metal ion binding"/>
    <property type="evidence" value="ECO:0007669"/>
    <property type="project" value="UniProtKB-KW"/>
</dbReference>
<dbReference type="InterPro" id="IPR026992">
    <property type="entry name" value="DIOX_N"/>
</dbReference>
<evidence type="ECO:0000256" key="2">
    <source>
        <dbReference type="RuleBase" id="RU003682"/>
    </source>
</evidence>
<name>A0A9P4PQ92_9PLEO</name>